<dbReference type="SMART" id="SM00066">
    <property type="entry name" value="GAL4"/>
    <property type="match status" value="1"/>
</dbReference>
<protein>
    <recommendedName>
        <fullName evidence="3">Zn(2)-C6 fungal-type domain-containing protein</fullName>
    </recommendedName>
</protein>
<keyword evidence="2" id="KW-0539">Nucleus</keyword>
<keyword evidence="1" id="KW-0479">Metal-binding</keyword>
<evidence type="ECO:0000313" key="4">
    <source>
        <dbReference type="EMBL" id="PRP77807.1"/>
    </source>
</evidence>
<evidence type="ECO:0000259" key="3">
    <source>
        <dbReference type="SMART" id="SM00066"/>
    </source>
</evidence>
<evidence type="ECO:0000256" key="1">
    <source>
        <dbReference type="ARBA" id="ARBA00022723"/>
    </source>
</evidence>
<evidence type="ECO:0000313" key="5">
    <source>
        <dbReference type="Proteomes" id="UP000241769"/>
    </source>
</evidence>
<dbReference type="OrthoDB" id="2538135at2759"/>
<dbReference type="PANTHER" id="PTHR47659:SF7">
    <property type="entry name" value="FUNGAL TRANSCRIPTIONAL REGULATORY PROTEIN, N-TERMINAL DOMAIN-CONTAINING PROTEIN"/>
    <property type="match status" value="1"/>
</dbReference>
<dbReference type="Proteomes" id="UP000241769">
    <property type="component" value="Unassembled WGS sequence"/>
</dbReference>
<dbReference type="InterPro" id="IPR001138">
    <property type="entry name" value="Zn2Cys6_DnaBD"/>
</dbReference>
<dbReference type="InParanoid" id="A0A2P6N1H5"/>
<keyword evidence="5" id="KW-1185">Reference proteome</keyword>
<organism evidence="4 5">
    <name type="scientific">Planoprotostelium fungivorum</name>
    <dbReference type="NCBI Taxonomy" id="1890364"/>
    <lineage>
        <taxon>Eukaryota</taxon>
        <taxon>Amoebozoa</taxon>
        <taxon>Evosea</taxon>
        <taxon>Variosea</taxon>
        <taxon>Cavosteliida</taxon>
        <taxon>Cavosteliaceae</taxon>
        <taxon>Planoprotostelium</taxon>
    </lineage>
</organism>
<dbReference type="AlphaFoldDB" id="A0A2P6N1H5"/>
<dbReference type="InterPro" id="IPR036864">
    <property type="entry name" value="Zn2-C6_fun-type_DNA-bd_sf"/>
</dbReference>
<sequence>MPPGPKQNGGKPNIACNACRKSHVSCERGDLIPDVTASSSDAERPCRRCQSRGLVCEEVESKRRKTQQTSPDAPINYTSAHVMSAPSVSQNVYANPVYQQQHIANIQGVSTVELDEWSLLLGSSPSSGIELTYAPPVTNAQPPSLYVRPLEETKRLQQLIQKRMGSRLTPEVLRLIGRTWETINSRIHGLQQFVTAEQKQQMVSDYKQRLHEHTQALKISPAPSLIWERSLRILYVNPVFKKIVEWNDWPLPTEDFTEFMQMLSPVSVRMMKYNAKMFLDVQCDSITTRIGFRRLNTDDEVFTEGNGVLNVIRDQLGLPELFICQFVPDPPSDELPIAEMEDYRNMVFTKAVETHRNNGTQNVGLLAGYR</sequence>
<dbReference type="PANTHER" id="PTHR47659">
    <property type="entry name" value="ZN(II)2CYS6 TRANSCRIPTION FACTOR (EUROFUNG)-RELATED"/>
    <property type="match status" value="1"/>
</dbReference>
<accession>A0A2P6N1H5</accession>
<evidence type="ECO:0000256" key="2">
    <source>
        <dbReference type="ARBA" id="ARBA00023242"/>
    </source>
</evidence>
<name>A0A2P6N1H5_9EUKA</name>
<dbReference type="Gene3D" id="4.10.240.10">
    <property type="entry name" value="Zn(2)-C6 fungal-type DNA-binding domain"/>
    <property type="match status" value="1"/>
</dbReference>
<gene>
    <name evidence="4" type="ORF">PROFUN_07749</name>
</gene>
<feature type="domain" description="Zn(2)-C6 fungal-type" evidence="3">
    <location>
        <begin position="10"/>
        <end position="67"/>
    </location>
</feature>
<dbReference type="EMBL" id="MDYQ01000254">
    <property type="protein sequence ID" value="PRP77807.1"/>
    <property type="molecule type" value="Genomic_DNA"/>
</dbReference>
<reference evidence="4 5" key="1">
    <citation type="journal article" date="2018" name="Genome Biol. Evol.">
        <title>Multiple Roots of Fruiting Body Formation in Amoebozoa.</title>
        <authorList>
            <person name="Hillmann F."/>
            <person name="Forbes G."/>
            <person name="Novohradska S."/>
            <person name="Ferling I."/>
            <person name="Riege K."/>
            <person name="Groth M."/>
            <person name="Westermann M."/>
            <person name="Marz M."/>
            <person name="Spaller T."/>
            <person name="Winckler T."/>
            <person name="Schaap P."/>
            <person name="Glockner G."/>
        </authorList>
    </citation>
    <scope>NUCLEOTIDE SEQUENCE [LARGE SCALE GENOMIC DNA]</scope>
    <source>
        <strain evidence="4 5">Jena</strain>
    </source>
</reference>
<dbReference type="SUPFAM" id="SSF57701">
    <property type="entry name" value="Zn2/Cys6 DNA-binding domain"/>
    <property type="match status" value="1"/>
</dbReference>
<proteinExistence type="predicted"/>
<dbReference type="GO" id="GO:0000981">
    <property type="term" value="F:DNA-binding transcription factor activity, RNA polymerase II-specific"/>
    <property type="evidence" value="ECO:0007669"/>
    <property type="project" value="InterPro"/>
</dbReference>
<dbReference type="InterPro" id="IPR050335">
    <property type="entry name" value="ERT1_acuK_gluconeogen_tf"/>
</dbReference>
<dbReference type="CDD" id="cd00067">
    <property type="entry name" value="GAL4"/>
    <property type="match status" value="1"/>
</dbReference>
<dbReference type="GO" id="GO:0008270">
    <property type="term" value="F:zinc ion binding"/>
    <property type="evidence" value="ECO:0007669"/>
    <property type="project" value="InterPro"/>
</dbReference>
<comment type="caution">
    <text evidence="4">The sequence shown here is derived from an EMBL/GenBank/DDBJ whole genome shotgun (WGS) entry which is preliminary data.</text>
</comment>